<dbReference type="OrthoDB" id="3213360at2"/>
<dbReference type="GO" id="GO:0051537">
    <property type="term" value="F:2 iron, 2 sulfur cluster binding"/>
    <property type="evidence" value="ECO:0007669"/>
    <property type="project" value="UniProtKB-KW"/>
</dbReference>
<keyword evidence="9" id="KW-1185">Reference proteome</keyword>
<feature type="domain" description="Rieske" evidence="7">
    <location>
        <begin position="2"/>
        <end position="103"/>
    </location>
</feature>
<dbReference type="GO" id="GO:0016705">
    <property type="term" value="F:oxidoreductase activity, acting on paired donors, with incorporation or reduction of molecular oxygen"/>
    <property type="evidence" value="ECO:0007669"/>
    <property type="project" value="UniProtKB-ARBA"/>
</dbReference>
<dbReference type="AlphaFoldDB" id="A0A543JDZ3"/>
<dbReference type="SUPFAM" id="SSF50022">
    <property type="entry name" value="ISP domain"/>
    <property type="match status" value="1"/>
</dbReference>
<dbReference type="Pfam" id="PF13806">
    <property type="entry name" value="Rieske_2"/>
    <property type="match status" value="1"/>
</dbReference>
<keyword evidence="2" id="KW-0479">Metal-binding</keyword>
<dbReference type="InterPro" id="IPR017881">
    <property type="entry name" value="NirD"/>
</dbReference>
<dbReference type="GO" id="GO:0008942">
    <property type="term" value="F:nitrite reductase [NAD(P)H] activity"/>
    <property type="evidence" value="ECO:0007669"/>
    <property type="project" value="InterPro"/>
</dbReference>
<protein>
    <submittedName>
        <fullName evidence="8">Nitrite reductase (NADH) small subunit</fullName>
    </submittedName>
</protein>
<accession>A0A543JDZ3</accession>
<evidence type="ECO:0000313" key="8">
    <source>
        <dbReference type="EMBL" id="TQM81016.1"/>
    </source>
</evidence>
<dbReference type="NCBIfam" id="TIGR02378">
    <property type="entry name" value="nirD_assim_sml"/>
    <property type="match status" value="1"/>
</dbReference>
<keyword evidence="4" id="KW-0408">Iron</keyword>
<dbReference type="Gene3D" id="2.102.10.10">
    <property type="entry name" value="Rieske [2Fe-2S] iron-sulphur domain"/>
    <property type="match status" value="1"/>
</dbReference>
<reference evidence="8 9" key="1">
    <citation type="submission" date="2019-06" db="EMBL/GenBank/DDBJ databases">
        <title>Sequencing the genomes of 1000 actinobacteria strains.</title>
        <authorList>
            <person name="Klenk H.-P."/>
        </authorList>
    </citation>
    <scope>NUCLEOTIDE SEQUENCE [LARGE SCALE GENOMIC DNA]</scope>
    <source>
        <strain evidence="8 9">DSM 45456</strain>
    </source>
</reference>
<dbReference type="GO" id="GO:0042128">
    <property type="term" value="P:nitrate assimilation"/>
    <property type="evidence" value="ECO:0007669"/>
    <property type="project" value="UniProtKB-KW"/>
</dbReference>
<dbReference type="RefSeq" id="WP_141979042.1">
    <property type="nucleotide sequence ID" value="NZ_VFPP01000001.1"/>
</dbReference>
<dbReference type="InterPro" id="IPR017941">
    <property type="entry name" value="Rieske_2Fe-2S"/>
</dbReference>
<keyword evidence="5" id="KW-0411">Iron-sulfur</keyword>
<evidence type="ECO:0000256" key="5">
    <source>
        <dbReference type="ARBA" id="ARBA00023014"/>
    </source>
</evidence>
<evidence type="ECO:0000256" key="6">
    <source>
        <dbReference type="ARBA" id="ARBA00023063"/>
    </source>
</evidence>
<name>A0A543JDZ3_9PSEU</name>
<dbReference type="InterPro" id="IPR036922">
    <property type="entry name" value="Rieske_2Fe-2S_sf"/>
</dbReference>
<keyword evidence="6" id="KW-0534">Nitrate assimilation</keyword>
<sequence>MTPVCELSVLRPDQGVAALLPDGSQVALFLTSAGTVHALGNIDPFSGAAVLARGIVGDRGGVPVVVSPVYKQAFELSTGKCLDDPSTGVPVHPVVVTDGVIQVGSP</sequence>
<dbReference type="EMBL" id="VFPP01000001">
    <property type="protein sequence ID" value="TQM81016.1"/>
    <property type="molecule type" value="Genomic_DNA"/>
</dbReference>
<evidence type="ECO:0000259" key="7">
    <source>
        <dbReference type="PROSITE" id="PS51296"/>
    </source>
</evidence>
<evidence type="ECO:0000256" key="1">
    <source>
        <dbReference type="ARBA" id="ARBA00022714"/>
    </source>
</evidence>
<gene>
    <name evidence="8" type="ORF">FHX81_3376</name>
</gene>
<evidence type="ECO:0000256" key="2">
    <source>
        <dbReference type="ARBA" id="ARBA00022723"/>
    </source>
</evidence>
<proteinExistence type="predicted"/>
<dbReference type="PANTHER" id="PTHR40562">
    <property type="match status" value="1"/>
</dbReference>
<dbReference type="InterPro" id="IPR012748">
    <property type="entry name" value="Rieske-like_NirD"/>
</dbReference>
<dbReference type="PROSITE" id="PS51300">
    <property type="entry name" value="NIRD"/>
    <property type="match status" value="1"/>
</dbReference>
<dbReference type="GO" id="GO:0046872">
    <property type="term" value="F:metal ion binding"/>
    <property type="evidence" value="ECO:0007669"/>
    <property type="project" value="UniProtKB-KW"/>
</dbReference>
<comment type="caution">
    <text evidence="8">The sequence shown here is derived from an EMBL/GenBank/DDBJ whole genome shotgun (WGS) entry which is preliminary data.</text>
</comment>
<dbReference type="GO" id="GO:0004497">
    <property type="term" value="F:monooxygenase activity"/>
    <property type="evidence" value="ECO:0007669"/>
    <property type="project" value="UniProtKB-ARBA"/>
</dbReference>
<dbReference type="PROSITE" id="PS51296">
    <property type="entry name" value="RIESKE"/>
    <property type="match status" value="1"/>
</dbReference>
<dbReference type="PANTHER" id="PTHR40562:SF1">
    <property type="entry name" value="NITRITE REDUCTASE (NADH) SMALL SUBUNIT"/>
    <property type="match status" value="1"/>
</dbReference>
<evidence type="ECO:0000256" key="3">
    <source>
        <dbReference type="ARBA" id="ARBA00023002"/>
    </source>
</evidence>
<evidence type="ECO:0000313" key="9">
    <source>
        <dbReference type="Proteomes" id="UP000316628"/>
    </source>
</evidence>
<keyword evidence="3" id="KW-0560">Oxidoreductase</keyword>
<organism evidence="8 9">
    <name type="scientific">Saccharothrix saharensis</name>
    <dbReference type="NCBI Taxonomy" id="571190"/>
    <lineage>
        <taxon>Bacteria</taxon>
        <taxon>Bacillati</taxon>
        <taxon>Actinomycetota</taxon>
        <taxon>Actinomycetes</taxon>
        <taxon>Pseudonocardiales</taxon>
        <taxon>Pseudonocardiaceae</taxon>
        <taxon>Saccharothrix</taxon>
    </lineage>
</organism>
<keyword evidence="1" id="KW-0001">2Fe-2S</keyword>
<evidence type="ECO:0000256" key="4">
    <source>
        <dbReference type="ARBA" id="ARBA00023004"/>
    </source>
</evidence>
<dbReference type="Proteomes" id="UP000316628">
    <property type="component" value="Unassembled WGS sequence"/>
</dbReference>